<dbReference type="PANTHER" id="PTHR10797">
    <property type="entry name" value="CCR4-NOT TRANSCRIPTION COMPLEX SUBUNIT"/>
    <property type="match status" value="1"/>
</dbReference>
<dbReference type="Proteomes" id="UP000789595">
    <property type="component" value="Unassembled WGS sequence"/>
</dbReference>
<evidence type="ECO:0000256" key="2">
    <source>
        <dbReference type="ARBA" id="ARBA00004123"/>
    </source>
</evidence>
<evidence type="ECO:0000256" key="7">
    <source>
        <dbReference type="ARBA" id="ARBA00022722"/>
    </source>
</evidence>
<dbReference type="OrthoDB" id="1164111at2759"/>
<dbReference type="GO" id="GO:0030014">
    <property type="term" value="C:CCR4-NOT complex"/>
    <property type="evidence" value="ECO:0007669"/>
    <property type="project" value="InterPro"/>
</dbReference>
<dbReference type="InterPro" id="IPR036397">
    <property type="entry name" value="RNaseH_sf"/>
</dbReference>
<feature type="region of interest" description="Disordered" evidence="15">
    <location>
        <begin position="1"/>
        <end position="65"/>
    </location>
</feature>
<proteinExistence type="inferred from homology"/>
<feature type="region of interest" description="Disordered" evidence="15">
    <location>
        <begin position="337"/>
        <end position="372"/>
    </location>
</feature>
<keyword evidence="9" id="KW-0378">Hydrolase</keyword>
<name>A0A8J2WTQ4_9STRA</name>
<dbReference type="InterPro" id="IPR039637">
    <property type="entry name" value="CNOT7/CNOT8/Pop2"/>
</dbReference>
<evidence type="ECO:0000256" key="4">
    <source>
        <dbReference type="ARBA" id="ARBA00008372"/>
    </source>
</evidence>
<keyword evidence="17" id="KW-1185">Reference proteome</keyword>
<keyword evidence="7" id="KW-0540">Nuclease</keyword>
<evidence type="ECO:0000256" key="3">
    <source>
        <dbReference type="ARBA" id="ARBA00004496"/>
    </source>
</evidence>
<evidence type="ECO:0000256" key="15">
    <source>
        <dbReference type="SAM" id="MobiDB-lite"/>
    </source>
</evidence>
<sequence length="372" mass="40922">MSSDEPAREAAPPDGGASEALQGLSIDKKDAAPSKDVQRYPGPDGKMARYRRRQEITSNHGPRAPARRRVEIKDVWASTLDAEMAVIRELVERYPYVAMDTEFPGVVAKPVGDLSSNGFAYQTLQCNVDLLKIIQLGISFCGENGETPAEGCYCYQFNFRFDLNEDMYAEDSIELLKQSGIDFDRHAAEGIDVQRFGELIMMSGLVLVDEVKWISFHSGYDFGYLLKILTCSALPSTEEQFFELLHIYFPRIFDVKLVVTQVDGLHGGLQRIAEELKVERVGPMHQAGSDSMLTNATFFRVVDLAFASAMPEDRYALVDDKYRGEIYGLGAHAYKGKGGGGEASNGHAPPANGHLPTSGSTQSLDREGGGDE</sequence>
<feature type="compositionally biased region" description="Basic and acidic residues" evidence="15">
    <location>
        <begin position="26"/>
        <end position="38"/>
    </location>
</feature>
<evidence type="ECO:0000256" key="9">
    <source>
        <dbReference type="ARBA" id="ARBA00022801"/>
    </source>
</evidence>
<evidence type="ECO:0000256" key="5">
    <source>
        <dbReference type="ARBA" id="ARBA00012161"/>
    </source>
</evidence>
<keyword evidence="11" id="KW-0694">RNA-binding</keyword>
<evidence type="ECO:0000256" key="14">
    <source>
        <dbReference type="ARBA" id="ARBA00023242"/>
    </source>
</evidence>
<dbReference type="Gene3D" id="3.30.420.10">
    <property type="entry name" value="Ribonuclease H-like superfamily/Ribonuclease H"/>
    <property type="match status" value="1"/>
</dbReference>
<dbReference type="GO" id="GO:0005634">
    <property type="term" value="C:nucleus"/>
    <property type="evidence" value="ECO:0007669"/>
    <property type="project" value="UniProtKB-SubCell"/>
</dbReference>
<dbReference type="GO" id="GO:0003723">
    <property type="term" value="F:RNA binding"/>
    <property type="evidence" value="ECO:0007669"/>
    <property type="project" value="UniProtKB-KW"/>
</dbReference>
<dbReference type="GO" id="GO:0005737">
    <property type="term" value="C:cytoplasm"/>
    <property type="evidence" value="ECO:0007669"/>
    <property type="project" value="UniProtKB-SubCell"/>
</dbReference>
<evidence type="ECO:0000256" key="12">
    <source>
        <dbReference type="ARBA" id="ARBA00023015"/>
    </source>
</evidence>
<evidence type="ECO:0000256" key="11">
    <source>
        <dbReference type="ARBA" id="ARBA00022884"/>
    </source>
</evidence>
<dbReference type="GO" id="GO:0046872">
    <property type="term" value="F:metal ion binding"/>
    <property type="evidence" value="ECO:0007669"/>
    <property type="project" value="UniProtKB-KW"/>
</dbReference>
<evidence type="ECO:0000256" key="1">
    <source>
        <dbReference type="ARBA" id="ARBA00001663"/>
    </source>
</evidence>
<reference evidence="16" key="1">
    <citation type="submission" date="2021-11" db="EMBL/GenBank/DDBJ databases">
        <authorList>
            <consortium name="Genoscope - CEA"/>
            <person name="William W."/>
        </authorList>
    </citation>
    <scope>NUCLEOTIDE SEQUENCE</scope>
</reference>
<comment type="similarity">
    <text evidence="4">Belongs to the CAF1 family.</text>
</comment>
<dbReference type="InterPro" id="IPR006941">
    <property type="entry name" value="RNase_CAF1"/>
</dbReference>
<dbReference type="GO" id="GO:0004535">
    <property type="term" value="F:poly(A)-specific ribonuclease activity"/>
    <property type="evidence" value="ECO:0007669"/>
    <property type="project" value="UniProtKB-EC"/>
</dbReference>
<comment type="subcellular location">
    <subcellularLocation>
        <location evidence="3">Cytoplasm</location>
    </subcellularLocation>
    <subcellularLocation>
        <location evidence="2">Nucleus</location>
    </subcellularLocation>
</comment>
<organism evidence="16 17">
    <name type="scientific">Pelagomonas calceolata</name>
    <dbReference type="NCBI Taxonomy" id="35677"/>
    <lineage>
        <taxon>Eukaryota</taxon>
        <taxon>Sar</taxon>
        <taxon>Stramenopiles</taxon>
        <taxon>Ochrophyta</taxon>
        <taxon>Pelagophyceae</taxon>
        <taxon>Pelagomonadales</taxon>
        <taxon>Pelagomonadaceae</taxon>
        <taxon>Pelagomonas</taxon>
    </lineage>
</organism>
<keyword evidence="14" id="KW-0539">Nucleus</keyword>
<dbReference type="EMBL" id="CAKKNE010000002">
    <property type="protein sequence ID" value="CAH0367882.1"/>
    <property type="molecule type" value="Genomic_DNA"/>
</dbReference>
<evidence type="ECO:0000313" key="16">
    <source>
        <dbReference type="EMBL" id="CAH0367882.1"/>
    </source>
</evidence>
<dbReference type="FunFam" id="3.30.420.10:FF:000048">
    <property type="entry name" value="CCR4-associated factor 1, putative"/>
    <property type="match status" value="1"/>
</dbReference>
<keyword evidence="10" id="KW-0269">Exonuclease</keyword>
<comment type="caution">
    <text evidence="16">The sequence shown here is derived from an EMBL/GenBank/DDBJ whole genome shotgun (WGS) entry which is preliminary data.</text>
</comment>
<dbReference type="InterPro" id="IPR012337">
    <property type="entry name" value="RNaseH-like_sf"/>
</dbReference>
<dbReference type="AlphaFoldDB" id="A0A8J2WTQ4"/>
<accession>A0A8J2WTQ4</accession>
<keyword evidence="12" id="KW-0805">Transcription regulation</keyword>
<gene>
    <name evidence="16" type="ORF">PECAL_2P09230</name>
</gene>
<keyword evidence="6" id="KW-0963">Cytoplasm</keyword>
<dbReference type="EC" id="3.1.13.4" evidence="5"/>
<protein>
    <recommendedName>
        <fullName evidence="5">poly(A)-specific ribonuclease</fullName>
        <ecNumber evidence="5">3.1.13.4</ecNumber>
    </recommendedName>
</protein>
<dbReference type="SUPFAM" id="SSF53098">
    <property type="entry name" value="Ribonuclease H-like"/>
    <property type="match status" value="1"/>
</dbReference>
<keyword evidence="8" id="KW-0479">Metal-binding</keyword>
<evidence type="ECO:0000256" key="10">
    <source>
        <dbReference type="ARBA" id="ARBA00022839"/>
    </source>
</evidence>
<keyword evidence="13" id="KW-0804">Transcription</keyword>
<evidence type="ECO:0000256" key="8">
    <source>
        <dbReference type="ARBA" id="ARBA00022723"/>
    </source>
</evidence>
<comment type="catalytic activity">
    <reaction evidence="1">
        <text>Exonucleolytic cleavage of poly(A) to 5'-AMP.</text>
        <dbReference type="EC" id="3.1.13.4"/>
    </reaction>
</comment>
<dbReference type="Pfam" id="PF04857">
    <property type="entry name" value="CAF1"/>
    <property type="match status" value="2"/>
</dbReference>
<evidence type="ECO:0000313" key="17">
    <source>
        <dbReference type="Proteomes" id="UP000789595"/>
    </source>
</evidence>
<evidence type="ECO:0000256" key="13">
    <source>
        <dbReference type="ARBA" id="ARBA00023163"/>
    </source>
</evidence>
<evidence type="ECO:0000256" key="6">
    <source>
        <dbReference type="ARBA" id="ARBA00022490"/>
    </source>
</evidence>